<comment type="caution">
    <text evidence="8">The sequence shown here is derived from an EMBL/GenBank/DDBJ whole genome shotgun (WGS) entry which is preliminary data.</text>
</comment>
<evidence type="ECO:0000313" key="8">
    <source>
        <dbReference type="EMBL" id="KAH3880549.1"/>
    </source>
</evidence>
<keyword evidence="5 7" id="KW-0067">ATP-binding</keyword>
<evidence type="ECO:0008006" key="10">
    <source>
        <dbReference type="Google" id="ProtNLM"/>
    </source>
</evidence>
<evidence type="ECO:0000256" key="2">
    <source>
        <dbReference type="ARBA" id="ARBA00007381"/>
    </source>
</evidence>
<dbReference type="AlphaFoldDB" id="A0A9D4MRC6"/>
<dbReference type="Pfam" id="PF00012">
    <property type="entry name" value="HSP70"/>
    <property type="match status" value="1"/>
</dbReference>
<reference evidence="8" key="2">
    <citation type="submission" date="2020-11" db="EMBL/GenBank/DDBJ databases">
        <authorList>
            <person name="McCartney M.A."/>
            <person name="Auch B."/>
            <person name="Kono T."/>
            <person name="Mallez S."/>
            <person name="Becker A."/>
            <person name="Gohl D.M."/>
            <person name="Silverstein K.A.T."/>
            <person name="Koren S."/>
            <person name="Bechman K.B."/>
            <person name="Herman A."/>
            <person name="Abrahante J.E."/>
            <person name="Garbe J."/>
        </authorList>
    </citation>
    <scope>NUCLEOTIDE SEQUENCE</scope>
    <source>
        <strain evidence="8">Duluth1</strain>
        <tissue evidence="8">Whole animal</tissue>
    </source>
</reference>
<evidence type="ECO:0000256" key="6">
    <source>
        <dbReference type="ARBA" id="ARBA00023186"/>
    </source>
</evidence>
<protein>
    <recommendedName>
        <fullName evidence="10">Heat shock 70 kDa protein 14</fullName>
    </recommendedName>
</protein>
<dbReference type="Gene3D" id="3.30.420.40">
    <property type="match status" value="2"/>
</dbReference>
<dbReference type="PANTHER" id="PTHR19375">
    <property type="entry name" value="HEAT SHOCK PROTEIN 70KDA"/>
    <property type="match status" value="1"/>
</dbReference>
<keyword evidence="4 7" id="KW-0547">Nucleotide-binding</keyword>
<keyword evidence="6" id="KW-0143">Chaperone</keyword>
<dbReference type="GO" id="GO:0005829">
    <property type="term" value="C:cytosol"/>
    <property type="evidence" value="ECO:0007669"/>
    <property type="project" value="UniProtKB-SubCell"/>
</dbReference>
<dbReference type="InterPro" id="IPR043129">
    <property type="entry name" value="ATPase_NBD"/>
</dbReference>
<comment type="similarity">
    <text evidence="2 7">Belongs to the heat shock protein 70 family.</text>
</comment>
<dbReference type="SUPFAM" id="SSF100920">
    <property type="entry name" value="Heat shock protein 70kD (HSP70), peptide-binding domain"/>
    <property type="match status" value="1"/>
</dbReference>
<evidence type="ECO:0000256" key="3">
    <source>
        <dbReference type="ARBA" id="ARBA00022490"/>
    </source>
</evidence>
<dbReference type="Proteomes" id="UP000828390">
    <property type="component" value="Unassembled WGS sequence"/>
</dbReference>
<keyword evidence="3" id="KW-0963">Cytoplasm</keyword>
<dbReference type="InterPro" id="IPR013126">
    <property type="entry name" value="Hsp_70_fam"/>
</dbReference>
<accession>A0A9D4MRC6</accession>
<dbReference type="Gene3D" id="3.90.640.10">
    <property type="entry name" value="Actin, Chain A, domain 4"/>
    <property type="match status" value="1"/>
</dbReference>
<evidence type="ECO:0000256" key="5">
    <source>
        <dbReference type="ARBA" id="ARBA00022840"/>
    </source>
</evidence>
<name>A0A9D4MRC6_DREPO</name>
<evidence type="ECO:0000256" key="1">
    <source>
        <dbReference type="ARBA" id="ARBA00004514"/>
    </source>
</evidence>
<proteinExistence type="inferred from homology"/>
<dbReference type="InterPro" id="IPR042049">
    <property type="entry name" value="HSPA14_NBD"/>
</dbReference>
<gene>
    <name evidence="8" type="ORF">DPMN_004465</name>
</gene>
<keyword evidence="9" id="KW-1185">Reference proteome</keyword>
<dbReference type="EMBL" id="JAIWYP010000001">
    <property type="protein sequence ID" value="KAH3880549.1"/>
    <property type="molecule type" value="Genomic_DNA"/>
</dbReference>
<organism evidence="8 9">
    <name type="scientific">Dreissena polymorpha</name>
    <name type="common">Zebra mussel</name>
    <name type="synonym">Mytilus polymorpha</name>
    <dbReference type="NCBI Taxonomy" id="45954"/>
    <lineage>
        <taxon>Eukaryota</taxon>
        <taxon>Metazoa</taxon>
        <taxon>Spiralia</taxon>
        <taxon>Lophotrochozoa</taxon>
        <taxon>Mollusca</taxon>
        <taxon>Bivalvia</taxon>
        <taxon>Autobranchia</taxon>
        <taxon>Heteroconchia</taxon>
        <taxon>Euheterodonta</taxon>
        <taxon>Imparidentia</taxon>
        <taxon>Neoheterodontei</taxon>
        <taxon>Myida</taxon>
        <taxon>Dreissenoidea</taxon>
        <taxon>Dreissenidae</taxon>
        <taxon>Dreissena</taxon>
    </lineage>
</organism>
<dbReference type="SUPFAM" id="SSF53067">
    <property type="entry name" value="Actin-like ATPase domain"/>
    <property type="match status" value="2"/>
</dbReference>
<dbReference type="GO" id="GO:0140662">
    <property type="term" value="F:ATP-dependent protein folding chaperone"/>
    <property type="evidence" value="ECO:0007669"/>
    <property type="project" value="InterPro"/>
</dbReference>
<dbReference type="Gene3D" id="2.60.34.10">
    <property type="entry name" value="Substrate Binding Domain Of DNAk, Chain A, domain 1"/>
    <property type="match status" value="1"/>
</dbReference>
<sequence length="505" mass="54978">MEAAYGVHFGCTSACLAVTKDDKTDVIANDLGDRTTPCIVAFTEHEQSVGMAAKQGMIRNLSNTVCHVKQILGRSFHDPAVVQYKRSSNTTVVDKNGEPFYEVDYKESRQQISPSDIAVAIYKKMLETAQSHGGLSGTQDSVLAVPPHFTQQQKKAISAAANHAGFNILRVISEPTAAVLAYDIGQNDSHYNGFVLVFRLGGVSAEASVVSVHNGMYQIITSVTDTSLGGDICTEALTEYLMAEFKRQTKNDISDNKRAISKLSHAAEVSKHTLTKLDNVHCAVDSLFDGMDFNTKISRARFDSSVSDIVQRCTQFIDKVLSDAQLTRKSVNKLILCGGGCNMPVLQKAVSDMFSNCDILNTINPEEVIAIGAAKQAGILSVLEDDDIKLNVGDCDVECITKPIHIKSMTSEGPQLVPVFPGYAPLHSRKHMDFSLAANQTAFLFEIYEGSSLEDAVLLAKIVMRELPEGSTVNLNFHLRRDGHLHVTCTEPTTNKSESITIEPS</sequence>
<dbReference type="CDD" id="cd10238">
    <property type="entry name" value="ASKHA_NBD_HSP70_HSPA14"/>
    <property type="match status" value="1"/>
</dbReference>
<dbReference type="GO" id="GO:0005524">
    <property type="term" value="F:ATP binding"/>
    <property type="evidence" value="ECO:0007669"/>
    <property type="project" value="UniProtKB-KW"/>
</dbReference>
<comment type="subcellular location">
    <subcellularLocation>
        <location evidence="1">Cytoplasm</location>
        <location evidence="1">Cytosol</location>
    </subcellularLocation>
</comment>
<dbReference type="FunFam" id="3.90.640.10:FF:000021">
    <property type="entry name" value="Heat shock protein 14"/>
    <property type="match status" value="1"/>
</dbReference>
<reference evidence="8" key="1">
    <citation type="journal article" date="2019" name="bioRxiv">
        <title>The Genome of the Zebra Mussel, Dreissena polymorpha: A Resource for Invasive Species Research.</title>
        <authorList>
            <person name="McCartney M.A."/>
            <person name="Auch B."/>
            <person name="Kono T."/>
            <person name="Mallez S."/>
            <person name="Zhang Y."/>
            <person name="Obille A."/>
            <person name="Becker A."/>
            <person name="Abrahante J.E."/>
            <person name="Garbe J."/>
            <person name="Badalamenti J.P."/>
            <person name="Herman A."/>
            <person name="Mangelson H."/>
            <person name="Liachko I."/>
            <person name="Sullivan S."/>
            <person name="Sone E.D."/>
            <person name="Koren S."/>
            <person name="Silverstein K.A.T."/>
            <person name="Beckman K.B."/>
            <person name="Gohl D.M."/>
        </authorList>
    </citation>
    <scope>NUCLEOTIDE SEQUENCE</scope>
    <source>
        <strain evidence="8">Duluth1</strain>
        <tissue evidence="8">Whole animal</tissue>
    </source>
</reference>
<dbReference type="PRINTS" id="PR00301">
    <property type="entry name" value="HEATSHOCK70"/>
</dbReference>
<evidence type="ECO:0000256" key="4">
    <source>
        <dbReference type="ARBA" id="ARBA00022741"/>
    </source>
</evidence>
<dbReference type="InterPro" id="IPR029047">
    <property type="entry name" value="HSP70_peptide-bd_sf"/>
</dbReference>
<evidence type="ECO:0000256" key="7">
    <source>
        <dbReference type="RuleBase" id="RU003322"/>
    </source>
</evidence>
<evidence type="ECO:0000313" key="9">
    <source>
        <dbReference type="Proteomes" id="UP000828390"/>
    </source>
</evidence>
<dbReference type="Gene3D" id="3.30.30.30">
    <property type="match status" value="1"/>
</dbReference>